<dbReference type="PANTHER" id="PTHR46162">
    <property type="entry name" value="TRAF-LIKE FAMILY PROTEIN"/>
    <property type="match status" value="1"/>
</dbReference>
<organism evidence="2 3">
    <name type="scientific">Camellia sinensis var. sinensis</name>
    <name type="common">China tea</name>
    <dbReference type="NCBI Taxonomy" id="542762"/>
    <lineage>
        <taxon>Eukaryota</taxon>
        <taxon>Viridiplantae</taxon>
        <taxon>Streptophyta</taxon>
        <taxon>Embryophyta</taxon>
        <taxon>Tracheophyta</taxon>
        <taxon>Spermatophyta</taxon>
        <taxon>Magnoliopsida</taxon>
        <taxon>eudicotyledons</taxon>
        <taxon>Gunneridae</taxon>
        <taxon>Pentapetalae</taxon>
        <taxon>asterids</taxon>
        <taxon>Ericales</taxon>
        <taxon>Theaceae</taxon>
        <taxon>Camellia</taxon>
    </lineage>
</organism>
<sequence>MEKKPCNDGLAEVSRSVRDLRPAHYLFKIESFSILLEEKIEKYESDDFQAGGYKWELCLYPNGNNKGNGKDHISLYLVIKDTDNLPHGWEVNVQFKLFVFDHIRDKYLTIQDTFNDTSNGYLLEDSCIFGAEVFVIEYAGKGECMSMIKVPKNNTFTWKVDNFSTITDIFLCSDEFKVGERKKLELYPRGNAKPEGESLSLFLAVADYEALPLNWKVYAKFKLRIKDQINGSHIEKITYHGNESIMLTIKEEEVKKICPGICNEMAASDWLQEGKLFYN</sequence>
<name>A0A4S4EHF8_CAMSN</name>
<dbReference type="AlphaFoldDB" id="A0A4S4EHF8"/>
<dbReference type="Pfam" id="PF22486">
    <property type="entry name" value="MATH_2"/>
    <property type="match status" value="2"/>
</dbReference>
<reference evidence="2 3" key="1">
    <citation type="journal article" date="2018" name="Proc. Natl. Acad. Sci. U.S.A.">
        <title>Draft genome sequence of Camellia sinensis var. sinensis provides insights into the evolution of the tea genome and tea quality.</title>
        <authorList>
            <person name="Wei C."/>
            <person name="Yang H."/>
            <person name="Wang S."/>
            <person name="Zhao J."/>
            <person name="Liu C."/>
            <person name="Gao L."/>
            <person name="Xia E."/>
            <person name="Lu Y."/>
            <person name="Tai Y."/>
            <person name="She G."/>
            <person name="Sun J."/>
            <person name="Cao H."/>
            <person name="Tong W."/>
            <person name="Gao Q."/>
            <person name="Li Y."/>
            <person name="Deng W."/>
            <person name="Jiang X."/>
            <person name="Wang W."/>
            <person name="Chen Q."/>
            <person name="Zhang S."/>
            <person name="Li H."/>
            <person name="Wu J."/>
            <person name="Wang P."/>
            <person name="Li P."/>
            <person name="Shi C."/>
            <person name="Zheng F."/>
            <person name="Jian J."/>
            <person name="Huang B."/>
            <person name="Shan D."/>
            <person name="Shi M."/>
            <person name="Fang C."/>
            <person name="Yue Y."/>
            <person name="Li F."/>
            <person name="Li D."/>
            <person name="Wei S."/>
            <person name="Han B."/>
            <person name="Jiang C."/>
            <person name="Yin Y."/>
            <person name="Xia T."/>
            <person name="Zhang Z."/>
            <person name="Bennetzen J.L."/>
            <person name="Zhao S."/>
            <person name="Wan X."/>
        </authorList>
    </citation>
    <scope>NUCLEOTIDE SEQUENCE [LARGE SCALE GENOMIC DNA]</scope>
    <source>
        <strain evidence="3">cv. Shuchazao</strain>
        <tissue evidence="2">Leaf</tissue>
    </source>
</reference>
<protein>
    <recommendedName>
        <fullName evidence="1">MATH domain-containing protein</fullName>
    </recommendedName>
</protein>
<feature type="domain" description="MATH" evidence="1">
    <location>
        <begin position="153"/>
        <end position="279"/>
    </location>
</feature>
<dbReference type="SUPFAM" id="SSF49599">
    <property type="entry name" value="TRAF domain-like"/>
    <property type="match status" value="2"/>
</dbReference>
<evidence type="ECO:0000313" key="3">
    <source>
        <dbReference type="Proteomes" id="UP000306102"/>
    </source>
</evidence>
<gene>
    <name evidence="2" type="ORF">TEA_008956</name>
</gene>
<dbReference type="PROSITE" id="PS50144">
    <property type="entry name" value="MATH"/>
    <property type="match status" value="2"/>
</dbReference>
<dbReference type="EMBL" id="SDRB02004384">
    <property type="protein sequence ID" value="THG15921.1"/>
    <property type="molecule type" value="Genomic_DNA"/>
</dbReference>
<dbReference type="PANTHER" id="PTHR46162:SF40">
    <property type="entry name" value="TRAF-LIKE FAMILY PROTEIN"/>
    <property type="match status" value="1"/>
</dbReference>
<dbReference type="InterPro" id="IPR008974">
    <property type="entry name" value="TRAF-like"/>
</dbReference>
<dbReference type="CDD" id="cd00121">
    <property type="entry name" value="MATH"/>
    <property type="match status" value="2"/>
</dbReference>
<dbReference type="InterPro" id="IPR002083">
    <property type="entry name" value="MATH/TRAF_dom"/>
</dbReference>
<dbReference type="SMART" id="SM00061">
    <property type="entry name" value="MATH"/>
    <property type="match status" value="2"/>
</dbReference>
<keyword evidence="3" id="KW-1185">Reference proteome</keyword>
<evidence type="ECO:0000259" key="1">
    <source>
        <dbReference type="PROSITE" id="PS50144"/>
    </source>
</evidence>
<dbReference type="STRING" id="542762.A0A4S4EHF8"/>
<proteinExistence type="predicted"/>
<dbReference type="Gene3D" id="2.60.210.10">
    <property type="entry name" value="Apoptosis, Tumor Necrosis Factor Receptor Associated Protein 2, Chain A"/>
    <property type="match status" value="2"/>
</dbReference>
<accession>A0A4S4EHF8</accession>
<evidence type="ECO:0000313" key="2">
    <source>
        <dbReference type="EMBL" id="THG15921.1"/>
    </source>
</evidence>
<feature type="domain" description="MATH" evidence="1">
    <location>
        <begin position="22"/>
        <end position="133"/>
    </location>
</feature>
<dbReference type="Proteomes" id="UP000306102">
    <property type="component" value="Unassembled WGS sequence"/>
</dbReference>
<comment type="caution">
    <text evidence="2">The sequence shown here is derived from an EMBL/GenBank/DDBJ whole genome shotgun (WGS) entry which is preliminary data.</text>
</comment>